<dbReference type="InterPro" id="IPR051534">
    <property type="entry name" value="CBASS_pafABC_assoc_protein"/>
</dbReference>
<dbReference type="PANTHER" id="PTHR34580">
    <property type="match status" value="1"/>
</dbReference>
<dbReference type="InterPro" id="IPR013196">
    <property type="entry name" value="HTH_11"/>
</dbReference>
<dbReference type="PANTHER" id="PTHR34580:SF1">
    <property type="entry name" value="PROTEIN PAFC"/>
    <property type="match status" value="1"/>
</dbReference>
<dbReference type="InterPro" id="IPR036388">
    <property type="entry name" value="WH-like_DNA-bd_sf"/>
</dbReference>
<dbReference type="PROSITE" id="PS52050">
    <property type="entry name" value="WYL"/>
    <property type="match status" value="1"/>
</dbReference>
<dbReference type="PROSITE" id="PS51000">
    <property type="entry name" value="HTH_DEOR_2"/>
    <property type="match status" value="1"/>
</dbReference>
<dbReference type="RefSeq" id="WP_209466827.1">
    <property type="nucleotide sequence ID" value="NZ_JAGGLG010000016.1"/>
</dbReference>
<dbReference type="InterPro" id="IPR057727">
    <property type="entry name" value="WCX_dom"/>
</dbReference>
<name>A0ABS4JT40_9FIRM</name>
<keyword evidence="2" id="KW-0804">Transcription</keyword>
<dbReference type="InterPro" id="IPR001034">
    <property type="entry name" value="DeoR_HTH"/>
</dbReference>
<evidence type="ECO:0000313" key="4">
    <source>
        <dbReference type="EMBL" id="MBP2018703.1"/>
    </source>
</evidence>
<dbReference type="EMBL" id="JAGGLG010000016">
    <property type="protein sequence ID" value="MBP2018703.1"/>
    <property type="molecule type" value="Genomic_DNA"/>
</dbReference>
<sequence length="325" mass="36456">MAAESSRALERRFQLLTLLMGGGRPRVDDLARRFGVTRRSIYRDLAFLEQNRVPIVRDRGQIGVLETFKLKPIQFQPEEVLALMAALDFAQRKRPLGGKAARSALEKLLAVLPQPQQEMASGLNRVLVVDPIQAYSLPPPPDVEAACRAAVEGPHPLRILYQALSAEEPVERVVRPYGLAYRGTALYLIGFCELRQDVRIFRVNRILEAQVLSATFDRPADFDLEEYLSAVWGIEFGPLMRVRVRFDRQVARLVRETVWHPTQRVEEEADGSVVLHMEARGTGELSRWLAGFGGSAVVLEPPELREAVLRLGRGIIARYQDAGGV</sequence>
<reference evidence="4 5" key="1">
    <citation type="submission" date="2021-03" db="EMBL/GenBank/DDBJ databases">
        <title>Genomic Encyclopedia of Type Strains, Phase IV (KMG-IV): sequencing the most valuable type-strain genomes for metagenomic binning, comparative biology and taxonomic classification.</title>
        <authorList>
            <person name="Goeker M."/>
        </authorList>
    </citation>
    <scope>NUCLEOTIDE SEQUENCE [LARGE SCALE GENOMIC DNA]</scope>
    <source>
        <strain evidence="4 5">DSM 27138</strain>
    </source>
</reference>
<dbReference type="PIRSF" id="PIRSF016838">
    <property type="entry name" value="PafC"/>
    <property type="match status" value="1"/>
</dbReference>
<evidence type="ECO:0000256" key="2">
    <source>
        <dbReference type="ARBA" id="ARBA00023163"/>
    </source>
</evidence>
<dbReference type="InterPro" id="IPR036390">
    <property type="entry name" value="WH_DNA-bd_sf"/>
</dbReference>
<dbReference type="Pfam" id="PF13280">
    <property type="entry name" value="WYL"/>
    <property type="match status" value="1"/>
</dbReference>
<gene>
    <name evidence="4" type="ORF">J2Z79_002118</name>
</gene>
<accession>A0ABS4JT40</accession>
<dbReference type="SUPFAM" id="SSF46785">
    <property type="entry name" value="Winged helix' DNA-binding domain"/>
    <property type="match status" value="1"/>
</dbReference>
<dbReference type="Gene3D" id="1.10.10.10">
    <property type="entry name" value="Winged helix-like DNA-binding domain superfamily/Winged helix DNA-binding domain"/>
    <property type="match status" value="1"/>
</dbReference>
<keyword evidence="5" id="KW-1185">Reference proteome</keyword>
<dbReference type="InterPro" id="IPR026881">
    <property type="entry name" value="WYL_dom"/>
</dbReference>
<evidence type="ECO:0000259" key="3">
    <source>
        <dbReference type="PROSITE" id="PS51000"/>
    </source>
</evidence>
<dbReference type="Pfam" id="PF25583">
    <property type="entry name" value="WCX"/>
    <property type="match status" value="1"/>
</dbReference>
<keyword evidence="1" id="KW-0805">Transcription regulation</keyword>
<dbReference type="Pfam" id="PF08279">
    <property type="entry name" value="HTH_11"/>
    <property type="match status" value="1"/>
</dbReference>
<comment type="caution">
    <text evidence="4">The sequence shown here is derived from an EMBL/GenBank/DDBJ whole genome shotgun (WGS) entry which is preliminary data.</text>
</comment>
<dbReference type="GO" id="GO:0003677">
    <property type="term" value="F:DNA binding"/>
    <property type="evidence" value="ECO:0007669"/>
    <property type="project" value="UniProtKB-KW"/>
</dbReference>
<organism evidence="4 5">
    <name type="scientific">Symbiobacterium terraclitae</name>
    <dbReference type="NCBI Taxonomy" id="557451"/>
    <lineage>
        <taxon>Bacteria</taxon>
        <taxon>Bacillati</taxon>
        <taxon>Bacillota</taxon>
        <taxon>Clostridia</taxon>
        <taxon>Eubacteriales</taxon>
        <taxon>Symbiobacteriaceae</taxon>
        <taxon>Symbiobacterium</taxon>
    </lineage>
</organism>
<keyword evidence="4" id="KW-0238">DNA-binding</keyword>
<dbReference type="InterPro" id="IPR028349">
    <property type="entry name" value="PafC-like"/>
</dbReference>
<evidence type="ECO:0000256" key="1">
    <source>
        <dbReference type="ARBA" id="ARBA00023015"/>
    </source>
</evidence>
<proteinExistence type="predicted"/>
<evidence type="ECO:0000313" key="5">
    <source>
        <dbReference type="Proteomes" id="UP001519289"/>
    </source>
</evidence>
<feature type="domain" description="HTH deoR-type" evidence="3">
    <location>
        <begin position="8"/>
        <end position="64"/>
    </location>
</feature>
<protein>
    <submittedName>
        <fullName evidence="4">DNA-binding transcriptional regulator YafY</fullName>
    </submittedName>
</protein>
<dbReference type="Proteomes" id="UP001519289">
    <property type="component" value="Unassembled WGS sequence"/>
</dbReference>